<gene>
    <name evidence="2" type="ORF">CTI12_AA379730</name>
</gene>
<dbReference type="GO" id="GO:0003677">
    <property type="term" value="F:DNA binding"/>
    <property type="evidence" value="ECO:0007669"/>
    <property type="project" value="InterPro"/>
</dbReference>
<feature type="compositionally biased region" description="Acidic residues" evidence="1">
    <location>
        <begin position="71"/>
        <end position="88"/>
    </location>
</feature>
<dbReference type="EMBL" id="PKPP01012663">
    <property type="protein sequence ID" value="PWA42037.1"/>
    <property type="molecule type" value="Genomic_DNA"/>
</dbReference>
<name>A0A2U1KZ44_ARTAN</name>
<dbReference type="GO" id="GO:0042555">
    <property type="term" value="C:MCM complex"/>
    <property type="evidence" value="ECO:0007669"/>
    <property type="project" value="InterPro"/>
</dbReference>
<dbReference type="Pfam" id="PF12619">
    <property type="entry name" value="MCM2_N"/>
    <property type="match status" value="1"/>
</dbReference>
<evidence type="ECO:0000256" key="1">
    <source>
        <dbReference type="SAM" id="MobiDB-lite"/>
    </source>
</evidence>
<feature type="region of interest" description="Disordered" evidence="1">
    <location>
        <begin position="1"/>
        <end position="118"/>
    </location>
</feature>
<accession>A0A2U1KZ44</accession>
<sequence length="214" mass="23453">MAGESNPPIDPPSSSTDHNDNPNSSQFNGNPPGTPDSPTSAGFNTDQLPRTSENYSDSDDEAEVEPRLINDEPDEPVDEDDVEGEDLFNDNFIDDYRELGEQDQYESAGLDASFEDERNLDQIIRDRQAAEMELDNRDGVASQRKFPQLLHDQDTDDDSYRPSKRTRARPPGSPGGGSPPTSPPRGGGGPRGPPSDTDDTDVPMTDAFEHHQII</sequence>
<organism evidence="2 3">
    <name type="scientific">Artemisia annua</name>
    <name type="common">Sweet wormwood</name>
    <dbReference type="NCBI Taxonomy" id="35608"/>
    <lineage>
        <taxon>Eukaryota</taxon>
        <taxon>Viridiplantae</taxon>
        <taxon>Streptophyta</taxon>
        <taxon>Embryophyta</taxon>
        <taxon>Tracheophyta</taxon>
        <taxon>Spermatophyta</taxon>
        <taxon>Magnoliopsida</taxon>
        <taxon>eudicotyledons</taxon>
        <taxon>Gunneridae</taxon>
        <taxon>Pentapetalae</taxon>
        <taxon>asterids</taxon>
        <taxon>campanulids</taxon>
        <taxon>Asterales</taxon>
        <taxon>Asteraceae</taxon>
        <taxon>Asteroideae</taxon>
        <taxon>Anthemideae</taxon>
        <taxon>Artemisiinae</taxon>
        <taxon>Artemisia</taxon>
    </lineage>
</organism>
<evidence type="ECO:0000313" key="2">
    <source>
        <dbReference type="EMBL" id="PWA42037.1"/>
    </source>
</evidence>
<comment type="caution">
    <text evidence="2">The sequence shown here is derived from an EMBL/GenBank/DDBJ whole genome shotgun (WGS) entry which is preliminary data.</text>
</comment>
<dbReference type="AlphaFoldDB" id="A0A2U1KZ44"/>
<dbReference type="OrthoDB" id="1745404at2759"/>
<dbReference type="GO" id="GO:0005524">
    <property type="term" value="F:ATP binding"/>
    <property type="evidence" value="ECO:0007669"/>
    <property type="project" value="InterPro"/>
</dbReference>
<proteinExistence type="predicted"/>
<reference evidence="2 3" key="1">
    <citation type="journal article" date="2018" name="Mol. Plant">
        <title>The genome of Artemisia annua provides insight into the evolution of Asteraceae family and artemisinin biosynthesis.</title>
        <authorList>
            <person name="Shen Q."/>
            <person name="Zhang L."/>
            <person name="Liao Z."/>
            <person name="Wang S."/>
            <person name="Yan T."/>
            <person name="Shi P."/>
            <person name="Liu M."/>
            <person name="Fu X."/>
            <person name="Pan Q."/>
            <person name="Wang Y."/>
            <person name="Lv Z."/>
            <person name="Lu X."/>
            <person name="Zhang F."/>
            <person name="Jiang W."/>
            <person name="Ma Y."/>
            <person name="Chen M."/>
            <person name="Hao X."/>
            <person name="Li L."/>
            <person name="Tang Y."/>
            <person name="Lv G."/>
            <person name="Zhou Y."/>
            <person name="Sun X."/>
            <person name="Brodelius P.E."/>
            <person name="Rose J.K.C."/>
            <person name="Tang K."/>
        </authorList>
    </citation>
    <scope>NUCLEOTIDE SEQUENCE [LARGE SCALE GENOMIC DNA]</scope>
    <source>
        <strain evidence="3">cv. Huhao1</strain>
        <tissue evidence="2">Leaf</tissue>
    </source>
</reference>
<keyword evidence="3" id="KW-1185">Reference proteome</keyword>
<dbReference type="GO" id="GO:0006270">
    <property type="term" value="P:DNA replication initiation"/>
    <property type="evidence" value="ECO:0007669"/>
    <property type="project" value="InterPro"/>
</dbReference>
<evidence type="ECO:0000313" key="3">
    <source>
        <dbReference type="Proteomes" id="UP000245207"/>
    </source>
</evidence>
<dbReference type="Proteomes" id="UP000245207">
    <property type="component" value="Unassembled WGS sequence"/>
</dbReference>
<feature type="region of interest" description="Disordered" evidence="1">
    <location>
        <begin position="130"/>
        <end position="214"/>
    </location>
</feature>
<feature type="compositionally biased region" description="Polar residues" evidence="1">
    <location>
        <begin position="12"/>
        <end position="55"/>
    </location>
</feature>
<dbReference type="STRING" id="35608.A0A2U1KZ44"/>
<dbReference type="InterPro" id="IPR008045">
    <property type="entry name" value="MCM2"/>
</dbReference>
<protein>
    <submittedName>
        <fullName evidence="2">DNA replication licensing factor MCM2</fullName>
    </submittedName>
</protein>
<dbReference type="GO" id="GO:0005634">
    <property type="term" value="C:nucleus"/>
    <property type="evidence" value="ECO:0007669"/>
    <property type="project" value="InterPro"/>
</dbReference>